<feature type="compositionally biased region" description="Basic and acidic residues" evidence="1">
    <location>
        <begin position="249"/>
        <end position="258"/>
    </location>
</feature>
<evidence type="ECO:0000256" key="2">
    <source>
        <dbReference type="SAM" id="Phobius"/>
    </source>
</evidence>
<feature type="region of interest" description="Disordered" evidence="1">
    <location>
        <begin position="81"/>
        <end position="118"/>
    </location>
</feature>
<dbReference type="KEGG" id="peo:AS203_05485"/>
<name>A0A0S2KJV0_9BACT</name>
<organism evidence="3 4">
    <name type="scientific">Hoylesella enoeca</name>
    <dbReference type="NCBI Taxonomy" id="76123"/>
    <lineage>
        <taxon>Bacteria</taxon>
        <taxon>Pseudomonadati</taxon>
        <taxon>Bacteroidota</taxon>
        <taxon>Bacteroidia</taxon>
        <taxon>Bacteroidales</taxon>
        <taxon>Prevotellaceae</taxon>
        <taxon>Hoylesella</taxon>
    </lineage>
</organism>
<dbReference type="AlphaFoldDB" id="A0A0S2KJV0"/>
<keyword evidence="2" id="KW-1133">Transmembrane helix</keyword>
<feature type="compositionally biased region" description="Basic and acidic residues" evidence="1">
    <location>
        <begin position="42"/>
        <end position="60"/>
    </location>
</feature>
<accession>A0A0S2KJV0</accession>
<gene>
    <name evidence="3" type="ORF">AS203_05485</name>
</gene>
<dbReference type="OrthoDB" id="1081689at2"/>
<evidence type="ECO:0000313" key="4">
    <source>
        <dbReference type="Proteomes" id="UP000056252"/>
    </source>
</evidence>
<dbReference type="RefSeq" id="WP_025065566.1">
    <property type="nucleotide sequence ID" value="NZ_CP013195.1"/>
</dbReference>
<evidence type="ECO:0000256" key="1">
    <source>
        <dbReference type="SAM" id="MobiDB-lite"/>
    </source>
</evidence>
<feature type="compositionally biased region" description="Polar residues" evidence="1">
    <location>
        <begin position="223"/>
        <end position="233"/>
    </location>
</feature>
<keyword evidence="4" id="KW-1185">Reference proteome</keyword>
<evidence type="ECO:0000313" key="3">
    <source>
        <dbReference type="EMBL" id="ALO48599.1"/>
    </source>
</evidence>
<feature type="compositionally biased region" description="Low complexity" evidence="1">
    <location>
        <begin position="81"/>
        <end position="101"/>
    </location>
</feature>
<dbReference type="EMBL" id="CP013195">
    <property type="protein sequence ID" value="ALO48599.1"/>
    <property type="molecule type" value="Genomic_DNA"/>
</dbReference>
<feature type="region of interest" description="Disordered" evidence="1">
    <location>
        <begin position="217"/>
        <end position="258"/>
    </location>
</feature>
<sequence length="258" mass="29263">MMETILFSFILVLIIIWMMLGILYFYMRYVSPYDFIIKKNGKSDEDSKKKGATKKKDGQKGKGTIEQAEFVLIGKSRSTSPIIPQIPSVSSSENSKQNNNNFAPQNSEKEEEMKEDNEMDVDFEMERVDEDEIVREELNLSIESTSGEAEISEQSVLARDLVRLQKWAKNSEEANEEEVKETVLQLQDSDLLDKYKENIAKMLGEQALLLEKIRKAEEKEEQSAQPAMLSSQNPTPPVSGISDTAVGDADDKPLSYYL</sequence>
<feature type="region of interest" description="Disordered" evidence="1">
    <location>
        <begin position="42"/>
        <end position="63"/>
    </location>
</feature>
<reference evidence="4" key="1">
    <citation type="submission" date="2015-11" db="EMBL/GenBank/DDBJ databases">
        <authorList>
            <person name="Holder M.E."/>
            <person name="Ajami N.J."/>
            <person name="Petrosino J.F."/>
        </authorList>
    </citation>
    <scope>NUCLEOTIDE SEQUENCE [LARGE SCALE GENOMIC DNA]</scope>
    <source>
        <strain evidence="4">F0113</strain>
    </source>
</reference>
<proteinExistence type="predicted"/>
<keyword evidence="2" id="KW-0812">Transmembrane</keyword>
<protein>
    <submittedName>
        <fullName evidence="3">Uncharacterized protein</fullName>
    </submittedName>
</protein>
<dbReference type="Proteomes" id="UP000056252">
    <property type="component" value="Chromosome"/>
</dbReference>
<dbReference type="STRING" id="76123.AS203_05485"/>
<keyword evidence="2" id="KW-0472">Membrane</keyword>
<feature type="transmembrane region" description="Helical" evidence="2">
    <location>
        <begin position="6"/>
        <end position="26"/>
    </location>
</feature>